<reference evidence="3" key="1">
    <citation type="journal article" date="2019" name="Int. J. Syst. Evol. Microbiol.">
        <title>The Global Catalogue of Microorganisms (GCM) 10K type strain sequencing project: providing services to taxonomists for standard genome sequencing and annotation.</title>
        <authorList>
            <consortium name="The Broad Institute Genomics Platform"/>
            <consortium name="The Broad Institute Genome Sequencing Center for Infectious Disease"/>
            <person name="Wu L."/>
            <person name="Ma J."/>
        </authorList>
    </citation>
    <scope>NUCLEOTIDE SEQUENCE [LARGE SCALE GENOMIC DNA]</scope>
    <source>
        <strain evidence="3">NBRC 112299</strain>
    </source>
</reference>
<evidence type="ECO:0000259" key="1">
    <source>
        <dbReference type="Pfam" id="PF13302"/>
    </source>
</evidence>
<dbReference type="EMBL" id="BSUN01000001">
    <property type="protein sequence ID" value="GMA36950.1"/>
    <property type="molecule type" value="Genomic_DNA"/>
</dbReference>
<dbReference type="Pfam" id="PF13302">
    <property type="entry name" value="Acetyltransf_3"/>
    <property type="match status" value="1"/>
</dbReference>
<dbReference type="RefSeq" id="WP_284328871.1">
    <property type="nucleotide sequence ID" value="NZ_BSUN01000001.1"/>
</dbReference>
<accession>A0ABQ6IGN1</accession>
<dbReference type="Proteomes" id="UP001157125">
    <property type="component" value="Unassembled WGS sequence"/>
</dbReference>
<dbReference type="SUPFAM" id="SSF55729">
    <property type="entry name" value="Acyl-CoA N-acyltransferases (Nat)"/>
    <property type="match status" value="1"/>
</dbReference>
<feature type="domain" description="N-acetyltransferase" evidence="1">
    <location>
        <begin position="24"/>
        <end position="141"/>
    </location>
</feature>
<dbReference type="Gene3D" id="3.40.630.30">
    <property type="match status" value="1"/>
</dbReference>
<dbReference type="InterPro" id="IPR016181">
    <property type="entry name" value="Acyl_CoA_acyltransferase"/>
</dbReference>
<proteinExistence type="predicted"/>
<sequence>MTPSWLPADFAHPLRATLNEQAHLRPIHPEDTDIDMVAVMGNQPMLWAKYGDAWGWPPADMTAEADRADLDRHAREMVTHESFNYAILDPDETRIYGCVYIDPPEDSAEKARGPVADVSWWVVADAPAGLADAVAAFVPRWLADAWPFVAVRYPFGERE</sequence>
<dbReference type="InterPro" id="IPR000182">
    <property type="entry name" value="GNAT_dom"/>
</dbReference>
<keyword evidence="3" id="KW-1185">Reference proteome</keyword>
<organism evidence="2 3">
    <name type="scientific">Demequina litorisediminis</name>
    <dbReference type="NCBI Taxonomy" id="1849022"/>
    <lineage>
        <taxon>Bacteria</taxon>
        <taxon>Bacillati</taxon>
        <taxon>Actinomycetota</taxon>
        <taxon>Actinomycetes</taxon>
        <taxon>Micrococcales</taxon>
        <taxon>Demequinaceae</taxon>
        <taxon>Demequina</taxon>
    </lineage>
</organism>
<evidence type="ECO:0000313" key="3">
    <source>
        <dbReference type="Proteomes" id="UP001157125"/>
    </source>
</evidence>
<protein>
    <recommendedName>
        <fullName evidence="1">N-acetyltransferase domain-containing protein</fullName>
    </recommendedName>
</protein>
<name>A0ABQ6IGN1_9MICO</name>
<comment type="caution">
    <text evidence="2">The sequence shown here is derived from an EMBL/GenBank/DDBJ whole genome shotgun (WGS) entry which is preliminary data.</text>
</comment>
<evidence type="ECO:0000313" key="2">
    <source>
        <dbReference type="EMBL" id="GMA36950.1"/>
    </source>
</evidence>
<gene>
    <name evidence="2" type="ORF">GCM10025876_31540</name>
</gene>